<proteinExistence type="predicted"/>
<dbReference type="AlphaFoldDB" id="A0A011TDI6"/>
<gene>
    <name evidence="1" type="ORF">BG36_21060</name>
</gene>
<dbReference type="STRING" id="69279.BG36_21060"/>
<dbReference type="PATRIC" id="fig|69279.3.peg.1145"/>
<comment type="caution">
    <text evidence="1">The sequence shown here is derived from an EMBL/GenBank/DDBJ whole genome shotgun (WGS) entry which is preliminary data.</text>
</comment>
<dbReference type="Proteomes" id="UP000019849">
    <property type="component" value="Unassembled WGS sequence"/>
</dbReference>
<sequence>MSAREVIARACTPTPDECFHGSGSIAPGASEFHCLVKMWEREIPRADAIISDLRAAGHVILSPDEVRAAKRVVEIANRNEASPEGSLLARLLKGGRDVT</sequence>
<accession>A0A011TDI6</accession>
<evidence type="ECO:0000313" key="2">
    <source>
        <dbReference type="Proteomes" id="UP000019849"/>
    </source>
</evidence>
<name>A0A011TDI6_9HYPH</name>
<dbReference type="RefSeq" id="WP_156953464.1">
    <property type="nucleotide sequence ID" value="NZ_KK073880.1"/>
</dbReference>
<evidence type="ECO:0000313" key="1">
    <source>
        <dbReference type="EMBL" id="EXL09734.1"/>
    </source>
</evidence>
<dbReference type="HOGENOM" id="CLU_2314307_0_0_5"/>
<organism evidence="1 2">
    <name type="scientific">Aquamicrobium defluvii</name>
    <dbReference type="NCBI Taxonomy" id="69279"/>
    <lineage>
        <taxon>Bacteria</taxon>
        <taxon>Pseudomonadati</taxon>
        <taxon>Pseudomonadota</taxon>
        <taxon>Alphaproteobacteria</taxon>
        <taxon>Hyphomicrobiales</taxon>
        <taxon>Phyllobacteriaceae</taxon>
        <taxon>Aquamicrobium</taxon>
    </lineage>
</organism>
<dbReference type="EMBL" id="JENY01000006">
    <property type="protein sequence ID" value="EXL09734.1"/>
    <property type="molecule type" value="Genomic_DNA"/>
</dbReference>
<protein>
    <submittedName>
        <fullName evidence="1">Uncharacterized protein</fullName>
    </submittedName>
</protein>
<reference evidence="1 2" key="1">
    <citation type="submission" date="2014-02" db="EMBL/GenBank/DDBJ databases">
        <title>Aquamicrobium defluvii Genome sequencing.</title>
        <authorList>
            <person name="Wang X."/>
        </authorList>
    </citation>
    <scope>NUCLEOTIDE SEQUENCE [LARGE SCALE GENOMIC DNA]</scope>
    <source>
        <strain evidence="1 2">W13Z1</strain>
    </source>
</reference>